<reference evidence="3" key="1">
    <citation type="journal article" date="2019" name="Int. J. Syst. Evol. Microbiol.">
        <title>The Global Catalogue of Microorganisms (GCM) 10K type strain sequencing project: providing services to taxonomists for standard genome sequencing and annotation.</title>
        <authorList>
            <consortium name="The Broad Institute Genomics Platform"/>
            <consortium name="The Broad Institute Genome Sequencing Center for Infectious Disease"/>
            <person name="Wu L."/>
            <person name="Ma J."/>
        </authorList>
    </citation>
    <scope>NUCLEOTIDE SEQUENCE [LARGE SCALE GENOMIC DNA]</scope>
    <source>
        <strain evidence="3">JCM 6923</strain>
    </source>
</reference>
<name>A0ABP5Z9Y8_9ACTN</name>
<protein>
    <submittedName>
        <fullName evidence="2">Alpha/beta fold hydrolase</fullName>
    </submittedName>
</protein>
<keyword evidence="3" id="KW-1185">Reference proteome</keyword>
<sequence length="297" mass="31822">MTSRWLRRHAHSTANTLAPRVAARWATDIFSSTRTYGLRPDNTLPLGATPFTVHGNKDVTDGFLWNENATQGSALLVHGWAANSSSMHSLVPPLRNLGLRVAAFDGPAHGVRPGNQATMTQYTQATGAVLDTLGDVRVVVAHSLGSIAAIAAIAEHTGRIPECAVLIAPPAALGDVLERWDGAGLRLTRPLVEGIYGELHRRNGVPVSHWDLTTRAAALDIPTLVLHDPHDPMVPYTDARTVTAGLKNAHLTDADGGHMGILMSRTTTTHLTRFTTEHLAAPDGPHTHLHPHHEGTT</sequence>
<dbReference type="Gene3D" id="3.40.50.1820">
    <property type="entry name" value="alpha/beta hydrolase"/>
    <property type="match status" value="1"/>
</dbReference>
<dbReference type="EMBL" id="BAAATL010000025">
    <property type="protein sequence ID" value="GAA2495030.1"/>
    <property type="molecule type" value="Genomic_DNA"/>
</dbReference>
<dbReference type="PANTHER" id="PTHR43689">
    <property type="entry name" value="HYDROLASE"/>
    <property type="match status" value="1"/>
</dbReference>
<dbReference type="InterPro" id="IPR000073">
    <property type="entry name" value="AB_hydrolase_1"/>
</dbReference>
<dbReference type="SUPFAM" id="SSF53474">
    <property type="entry name" value="alpha/beta-Hydrolases"/>
    <property type="match status" value="1"/>
</dbReference>
<dbReference type="RefSeq" id="WP_346074969.1">
    <property type="nucleotide sequence ID" value="NZ_BAAATL010000025.1"/>
</dbReference>
<dbReference type="Proteomes" id="UP001501721">
    <property type="component" value="Unassembled WGS sequence"/>
</dbReference>
<keyword evidence="2" id="KW-0378">Hydrolase</keyword>
<accession>A0ABP5Z9Y8</accession>
<dbReference type="Pfam" id="PF12697">
    <property type="entry name" value="Abhydrolase_6"/>
    <property type="match status" value="1"/>
</dbReference>
<proteinExistence type="predicted"/>
<feature type="domain" description="AB hydrolase-1" evidence="1">
    <location>
        <begin position="75"/>
        <end position="260"/>
    </location>
</feature>
<dbReference type="GO" id="GO:0016787">
    <property type="term" value="F:hydrolase activity"/>
    <property type="evidence" value="ECO:0007669"/>
    <property type="project" value="UniProtKB-KW"/>
</dbReference>
<organism evidence="2 3">
    <name type="scientific">Streptomyces graminearus</name>
    <dbReference type="NCBI Taxonomy" id="284030"/>
    <lineage>
        <taxon>Bacteria</taxon>
        <taxon>Bacillati</taxon>
        <taxon>Actinomycetota</taxon>
        <taxon>Actinomycetes</taxon>
        <taxon>Kitasatosporales</taxon>
        <taxon>Streptomycetaceae</taxon>
        <taxon>Streptomyces</taxon>
    </lineage>
</organism>
<evidence type="ECO:0000259" key="1">
    <source>
        <dbReference type="Pfam" id="PF12697"/>
    </source>
</evidence>
<evidence type="ECO:0000313" key="2">
    <source>
        <dbReference type="EMBL" id="GAA2495030.1"/>
    </source>
</evidence>
<comment type="caution">
    <text evidence="2">The sequence shown here is derived from an EMBL/GenBank/DDBJ whole genome shotgun (WGS) entry which is preliminary data.</text>
</comment>
<dbReference type="PANTHER" id="PTHR43689:SF8">
    <property type="entry name" value="ALPHA_BETA-HYDROLASES SUPERFAMILY PROTEIN"/>
    <property type="match status" value="1"/>
</dbReference>
<evidence type="ECO:0000313" key="3">
    <source>
        <dbReference type="Proteomes" id="UP001501721"/>
    </source>
</evidence>
<dbReference type="InterPro" id="IPR029058">
    <property type="entry name" value="AB_hydrolase_fold"/>
</dbReference>
<gene>
    <name evidence="2" type="ORF">GCM10010422_48160</name>
</gene>